<protein>
    <submittedName>
        <fullName evidence="1">Sel1 repeat family protein</fullName>
    </submittedName>
</protein>
<dbReference type="SMART" id="SM00671">
    <property type="entry name" value="SEL1"/>
    <property type="match status" value="4"/>
</dbReference>
<organism evidence="1">
    <name type="scientific">Salmonella enterica</name>
    <name type="common">Salmonella choleraesuis</name>
    <dbReference type="NCBI Taxonomy" id="28901"/>
    <lineage>
        <taxon>Bacteria</taxon>
        <taxon>Pseudomonadati</taxon>
        <taxon>Pseudomonadota</taxon>
        <taxon>Gammaproteobacteria</taxon>
        <taxon>Enterobacterales</taxon>
        <taxon>Enterobacteriaceae</taxon>
        <taxon>Salmonella</taxon>
    </lineage>
</organism>
<dbReference type="InterPro" id="IPR050767">
    <property type="entry name" value="Sel1_AlgK"/>
</dbReference>
<dbReference type="PANTHER" id="PTHR11102:SF160">
    <property type="entry name" value="ERAD-ASSOCIATED E3 UBIQUITIN-PROTEIN LIGASE COMPONENT HRD3"/>
    <property type="match status" value="1"/>
</dbReference>
<dbReference type="Gene3D" id="1.25.40.10">
    <property type="entry name" value="Tetratricopeptide repeat domain"/>
    <property type="match status" value="1"/>
</dbReference>
<dbReference type="InterPro" id="IPR011990">
    <property type="entry name" value="TPR-like_helical_dom_sf"/>
</dbReference>
<reference evidence="1" key="1">
    <citation type="journal article" date="2018" name="Genome Biol.">
        <title>SKESA: strategic k-mer extension for scrupulous assemblies.</title>
        <authorList>
            <person name="Souvorov A."/>
            <person name="Agarwala R."/>
            <person name="Lipman D.J."/>
        </authorList>
    </citation>
    <scope>NUCLEOTIDE SEQUENCE</scope>
    <source>
        <strain evidence="1">MA.CK_98/00011163</strain>
    </source>
</reference>
<gene>
    <name evidence="1" type="ORF">G8O00_000953</name>
</gene>
<name>A0A747SQ56_SALER</name>
<reference evidence="1" key="2">
    <citation type="submission" date="2020-02" db="EMBL/GenBank/DDBJ databases">
        <authorList>
            <consortium name="NCBI Pathogen Detection Project"/>
        </authorList>
    </citation>
    <scope>NUCLEOTIDE SEQUENCE</scope>
    <source>
        <strain evidence="1">MA.CK_98/00011163</strain>
    </source>
</reference>
<dbReference type="InterPro" id="IPR006597">
    <property type="entry name" value="Sel1-like"/>
</dbReference>
<accession>A0A747SQ56</accession>
<proteinExistence type="predicted"/>
<evidence type="ECO:0000313" key="1">
    <source>
        <dbReference type="EMBL" id="HAF4697597.1"/>
    </source>
</evidence>
<dbReference type="PANTHER" id="PTHR11102">
    <property type="entry name" value="SEL-1-LIKE PROTEIN"/>
    <property type="match status" value="1"/>
</dbReference>
<dbReference type="Pfam" id="PF08238">
    <property type="entry name" value="Sel1"/>
    <property type="match status" value="4"/>
</dbReference>
<dbReference type="AlphaFoldDB" id="A0A747SQ56"/>
<sequence length="301" mass="32735">MRKRKCPAVRMARLRAKWQAEWREWLLVFVMLCVLMMTGCTPDRKTPESASPSSLVRGPEYSHFLSGVARQVNTMAAEAAAGDARARATYSQWLDGAGELTRAAALMEPEAAQGNAQAQYQLGRLLLKKELPADDVRAAGWLTRAAEQGHVRACHELGLLYAQGRGVPRNAGLAFSWTEKAAQQGDPLAQNDLGAAYSRGNGVSKNAVKAAQWYRRAAEQGYALAQFNLAGAYLTGAGVRQNPGVAYAWYAAVYHHAEGTLKVSAGQMMKRAFVRAARNGRAEQSSALAEQYSRQYGGGRK</sequence>
<dbReference type="EMBL" id="DAAVHS010000002">
    <property type="protein sequence ID" value="HAF4697597.1"/>
    <property type="molecule type" value="Genomic_DNA"/>
</dbReference>
<dbReference type="SUPFAM" id="SSF81901">
    <property type="entry name" value="HCP-like"/>
    <property type="match status" value="1"/>
</dbReference>
<comment type="caution">
    <text evidence="1">The sequence shown here is derived from an EMBL/GenBank/DDBJ whole genome shotgun (WGS) entry which is preliminary data.</text>
</comment>